<reference evidence="2" key="1">
    <citation type="submission" date="2022-11" db="UniProtKB">
        <authorList>
            <consortium name="WormBaseParasite"/>
        </authorList>
    </citation>
    <scope>IDENTIFICATION</scope>
</reference>
<dbReference type="AlphaFoldDB" id="A0A915IRT2"/>
<protein>
    <submittedName>
        <fullName evidence="2">Uncharacterized protein</fullName>
    </submittedName>
</protein>
<dbReference type="Proteomes" id="UP000887565">
    <property type="component" value="Unplaced"/>
</dbReference>
<accession>A0A915IRT2</accession>
<proteinExistence type="predicted"/>
<organism evidence="1 2">
    <name type="scientific">Romanomermis culicivorax</name>
    <name type="common">Nematode worm</name>
    <dbReference type="NCBI Taxonomy" id="13658"/>
    <lineage>
        <taxon>Eukaryota</taxon>
        <taxon>Metazoa</taxon>
        <taxon>Ecdysozoa</taxon>
        <taxon>Nematoda</taxon>
        <taxon>Enoplea</taxon>
        <taxon>Dorylaimia</taxon>
        <taxon>Mermithida</taxon>
        <taxon>Mermithoidea</taxon>
        <taxon>Mermithidae</taxon>
        <taxon>Romanomermis</taxon>
    </lineage>
</organism>
<keyword evidence="1" id="KW-1185">Reference proteome</keyword>
<sequence>MRRQRRSRFGYRRAIIASTILANASTILAKIERRFETRFPDRIWLSKIFIRLRFVVAI</sequence>
<evidence type="ECO:0000313" key="1">
    <source>
        <dbReference type="Proteomes" id="UP000887565"/>
    </source>
</evidence>
<dbReference type="WBParaSite" id="nRc.2.0.1.t16575-RA">
    <property type="protein sequence ID" value="nRc.2.0.1.t16575-RA"/>
    <property type="gene ID" value="nRc.2.0.1.g16575"/>
</dbReference>
<evidence type="ECO:0000313" key="2">
    <source>
        <dbReference type="WBParaSite" id="nRc.2.0.1.t16575-RA"/>
    </source>
</evidence>
<name>A0A915IRT2_ROMCU</name>